<evidence type="ECO:0000256" key="1">
    <source>
        <dbReference type="SAM" id="MobiDB-lite"/>
    </source>
</evidence>
<dbReference type="InterPro" id="IPR041049">
    <property type="entry name" value="DUF5615"/>
</dbReference>
<proteinExistence type="predicted"/>
<dbReference type="AlphaFoldDB" id="A0AB39XEH6"/>
<gene>
    <name evidence="3" type="ORF">AB8Z38_26125</name>
</gene>
<dbReference type="EMBL" id="CP165734">
    <property type="protein sequence ID" value="XDV56162.1"/>
    <property type="molecule type" value="Genomic_DNA"/>
</dbReference>
<evidence type="ECO:0000259" key="2">
    <source>
        <dbReference type="Pfam" id="PF18480"/>
    </source>
</evidence>
<accession>A0AB39XEH6</accession>
<feature type="domain" description="DUF5615" evidence="2">
    <location>
        <begin position="1"/>
        <end position="95"/>
    </location>
</feature>
<sequence length="129" mass="14339">MRLLFDQNLSFKLCQTIADLFPDSSHVRPHGLTEVPDRALWDFAKANGCVIVTQDVDFAELAALLGCPSKVIWLRAGNQTTAPLPHCFADTYKRLNPSRAMTARRVLKSTDRSRAPTAACRTPRRARSG</sequence>
<reference evidence="3" key="1">
    <citation type="submission" date="2024-08" db="EMBL/GenBank/DDBJ databases">
        <authorList>
            <person name="Chaddad Z."/>
            <person name="Lamrabet M."/>
            <person name="Bouhnik O."/>
            <person name="Alami S."/>
            <person name="Wipf D."/>
            <person name="Courty P.E."/>
            <person name="Missbah El Idrissi M."/>
        </authorList>
    </citation>
    <scope>NUCLEOTIDE SEQUENCE</scope>
    <source>
        <strain evidence="3">LLZ17</strain>
    </source>
</reference>
<name>A0AB39XEH6_9BRAD</name>
<dbReference type="Pfam" id="PF18480">
    <property type="entry name" value="DUF5615"/>
    <property type="match status" value="1"/>
</dbReference>
<dbReference type="RefSeq" id="WP_369720609.1">
    <property type="nucleotide sequence ID" value="NZ_CP165734.1"/>
</dbReference>
<organism evidence="3">
    <name type="scientific">Bradyrhizobium sp. LLZ17</name>
    <dbReference type="NCBI Taxonomy" id="3239388"/>
    <lineage>
        <taxon>Bacteria</taxon>
        <taxon>Pseudomonadati</taxon>
        <taxon>Pseudomonadota</taxon>
        <taxon>Alphaproteobacteria</taxon>
        <taxon>Hyphomicrobiales</taxon>
        <taxon>Nitrobacteraceae</taxon>
        <taxon>Bradyrhizobium</taxon>
    </lineage>
</organism>
<evidence type="ECO:0000313" key="3">
    <source>
        <dbReference type="EMBL" id="XDV56162.1"/>
    </source>
</evidence>
<feature type="region of interest" description="Disordered" evidence="1">
    <location>
        <begin position="106"/>
        <end position="129"/>
    </location>
</feature>
<protein>
    <submittedName>
        <fullName evidence="3">DUF5615 family PIN-like protein</fullName>
    </submittedName>
</protein>